<evidence type="ECO:0000256" key="1">
    <source>
        <dbReference type="SAM" id="Phobius"/>
    </source>
</evidence>
<proteinExistence type="predicted"/>
<protein>
    <recommendedName>
        <fullName evidence="2">DUF2963 domain-containing protein</fullName>
    </recommendedName>
</protein>
<feature type="domain" description="DUF2963" evidence="2">
    <location>
        <begin position="165"/>
        <end position="206"/>
    </location>
</feature>
<sequence length="256" mass="29808">MKKNKKIIFIIWGLFISVSVIGLLIILLLALQPKQSPQSFNQPVEDKPIQSSSQQEQETYNNIINKIGKEVDELTKPRQKINYRKDGKTIFYIETFDSQTGKKIKEDTYKADGKTLDYIWIFSPQTGEKIKSENYSADGKSINYIEEFNPTTGNIIKTISYKPDNYIKEYNSQSKLTKKTIYFDDGKTINYIEEYDPQTDLKIQNTVYNKEGKIVKIIKNKPSKDYVVEEFNPTTGNKNQETYYKSDGTLEKVRYF</sequence>
<feature type="domain" description="DUF2963" evidence="2">
    <location>
        <begin position="109"/>
        <end position="159"/>
    </location>
</feature>
<geneLocation type="plasmid" evidence="3">
    <name>pPaWBNy-1</name>
</geneLocation>
<evidence type="ECO:0000259" key="2">
    <source>
        <dbReference type="Pfam" id="PF11178"/>
    </source>
</evidence>
<evidence type="ECO:0000313" key="3">
    <source>
        <dbReference type="EMBL" id="ABR08379.1"/>
    </source>
</evidence>
<keyword evidence="1" id="KW-0812">Transmembrane</keyword>
<dbReference type="SUPFAM" id="SSF50965">
    <property type="entry name" value="Galactose oxidase, central domain"/>
    <property type="match status" value="1"/>
</dbReference>
<feature type="transmembrane region" description="Helical" evidence="1">
    <location>
        <begin position="7"/>
        <end position="31"/>
    </location>
</feature>
<name>B1N8W7_9MOLU</name>
<reference evidence="3" key="1">
    <citation type="journal article" date="2009" name="Eur. J. Plant Pathol.">
        <title>Molecular characterisation of two plasmids from paulownia witches'-broom phytoplasma and detection of a plasmid-encoded protein in infected plants.</title>
        <authorList>
            <person name="Lin C.L."/>
            <person name="Zhou T."/>
            <person name="Li H.F."/>
            <person name="Fan Z.F."/>
            <person name="Li Y."/>
            <person name="Piao C.G."/>
            <person name="Tian G.Z.A."/>
        </authorList>
    </citation>
    <scope>NUCLEOTIDE SEQUENCE</scope>
    <source>
        <strain evidence="3">Nanyang</strain>
        <plasmid evidence="3">pPaWBNy-1</plasmid>
    </source>
</reference>
<feature type="domain" description="DUF2963" evidence="2">
    <location>
        <begin position="226"/>
        <end position="249"/>
    </location>
</feature>
<dbReference type="Pfam" id="PF11178">
    <property type="entry name" value="DUF2963"/>
    <property type="match status" value="4"/>
</dbReference>
<keyword evidence="3" id="KW-0614">Plasmid</keyword>
<keyword evidence="1" id="KW-0472">Membrane</keyword>
<dbReference type="InterPro" id="IPR021348">
    <property type="entry name" value="DUF2963"/>
</dbReference>
<feature type="domain" description="DUF2963" evidence="2">
    <location>
        <begin position="69"/>
        <end position="106"/>
    </location>
</feature>
<dbReference type="AlphaFoldDB" id="B1N8W7"/>
<dbReference type="EMBL" id="EF426472">
    <property type="protein sequence ID" value="ABR08379.1"/>
    <property type="molecule type" value="Genomic_DNA"/>
</dbReference>
<dbReference type="InterPro" id="IPR011043">
    <property type="entry name" value="Gal_Oxase/kelch_b-propeller"/>
</dbReference>
<organism evidence="3">
    <name type="scientific">Paulownia witches'-broom phytoplasma</name>
    <dbReference type="NCBI Taxonomy" id="39647"/>
    <lineage>
        <taxon>Bacteria</taxon>
        <taxon>Bacillati</taxon>
        <taxon>Mycoplasmatota</taxon>
        <taxon>Mollicutes</taxon>
        <taxon>Acholeplasmatales</taxon>
        <taxon>Acholeplasmataceae</taxon>
        <taxon>Candidatus Phytoplasma</taxon>
        <taxon>16SrI (Aster yellows group)</taxon>
    </lineage>
</organism>
<accession>B1N8W7</accession>
<keyword evidence="1" id="KW-1133">Transmembrane helix</keyword>